<protein>
    <submittedName>
        <fullName evidence="1">Uncharacterized protein</fullName>
    </submittedName>
</protein>
<gene>
    <name evidence="1" type="ORF">FJ659_28085</name>
</gene>
<proteinExistence type="predicted"/>
<evidence type="ECO:0000313" key="1">
    <source>
        <dbReference type="EMBL" id="TPV37934.1"/>
    </source>
</evidence>
<accession>A0AC61SXX2</accession>
<dbReference type="Proteomes" id="UP000317636">
    <property type="component" value="Unassembled WGS sequence"/>
</dbReference>
<name>A0AC61SXX2_9BACI</name>
<evidence type="ECO:0000313" key="2">
    <source>
        <dbReference type="Proteomes" id="UP000317636"/>
    </source>
</evidence>
<reference evidence="1" key="1">
    <citation type="submission" date="2019-06" db="EMBL/GenBank/DDBJ databases">
        <title>Draft genome sequence of Bacillus sp. strain MHSD28.</title>
        <authorList>
            <person name="Makuwa S.C."/>
            <person name="Serepa-Dlamini M.H."/>
        </authorList>
    </citation>
    <scope>NUCLEOTIDE SEQUENCE</scope>
    <source>
        <strain evidence="1">MHSD28</strain>
    </source>
</reference>
<sequence length="128" mass="15133">MGRMIESKFRVWSKHTKKMFHDGFYISQNGDLFQNDSLDYKSKDLYEVMQYTGLKDSKGNEIYEGDIVKISDHPFQGSIDINGNYEVYHNEYMELSCGGWYLHRMRHWAEVIGNKYENNNLLKGADEE</sequence>
<comment type="caution">
    <text evidence="1">The sequence shown here is derived from an EMBL/GenBank/DDBJ whole genome shotgun (WGS) entry which is preliminary data.</text>
</comment>
<keyword evidence="2" id="KW-1185">Reference proteome</keyword>
<dbReference type="EMBL" id="VHIV01000014">
    <property type="protein sequence ID" value="TPV37934.1"/>
    <property type="molecule type" value="Genomic_DNA"/>
</dbReference>
<organism evidence="1 2">
    <name type="scientific">Bacillus dicomae</name>
    <dbReference type="NCBI Taxonomy" id="3088378"/>
    <lineage>
        <taxon>Bacteria</taxon>
        <taxon>Bacillati</taxon>
        <taxon>Bacillota</taxon>
        <taxon>Bacilli</taxon>
        <taxon>Bacillales</taxon>
        <taxon>Bacillaceae</taxon>
        <taxon>Bacillus</taxon>
        <taxon>Bacillus cereus group</taxon>
    </lineage>
</organism>